<dbReference type="SUPFAM" id="SSF102588">
    <property type="entry name" value="LmbE-like"/>
    <property type="match status" value="1"/>
</dbReference>
<dbReference type="GO" id="GO:0016787">
    <property type="term" value="F:hydrolase activity"/>
    <property type="evidence" value="ECO:0007669"/>
    <property type="project" value="UniProtKB-KW"/>
</dbReference>
<sequence>MKRDSEPAPDLLPADEVSRVLVVTAHPDDVDFGCAGTVATWTAAGIKVEYCVVTDGQAGGFDPALDRAEIPRIRRLEQAAAASVVGVSDLHFLGYVDGELTPALPLVRDLTRVIRQVRPDRMVIQSPERDWSTVGRSHPDHLAAGEAAYRAVYPAARNPFAFPELAAEGLEPWTVREVWVSGHPTYNHAVDVTETFELKLAAVLEHTSQHPSPDAIRPRLTEAFGRVARSFDLGDGHLAEPFFVARTG</sequence>
<evidence type="ECO:0000313" key="2">
    <source>
        <dbReference type="EMBL" id="MFC3759222.1"/>
    </source>
</evidence>
<keyword evidence="1" id="KW-0862">Zinc</keyword>
<organism evidence="2 3">
    <name type="scientific">Tenggerimyces flavus</name>
    <dbReference type="NCBI Taxonomy" id="1708749"/>
    <lineage>
        <taxon>Bacteria</taxon>
        <taxon>Bacillati</taxon>
        <taxon>Actinomycetota</taxon>
        <taxon>Actinomycetes</taxon>
        <taxon>Propionibacteriales</taxon>
        <taxon>Nocardioidaceae</taxon>
        <taxon>Tenggerimyces</taxon>
    </lineage>
</organism>
<dbReference type="InterPro" id="IPR024078">
    <property type="entry name" value="LmbE-like_dom_sf"/>
</dbReference>
<dbReference type="PANTHER" id="PTHR12993:SF28">
    <property type="entry name" value="LMBE FAMILY PROTEIN"/>
    <property type="match status" value="1"/>
</dbReference>
<dbReference type="Gene3D" id="3.40.50.10320">
    <property type="entry name" value="LmbE-like"/>
    <property type="match status" value="1"/>
</dbReference>
<dbReference type="PANTHER" id="PTHR12993">
    <property type="entry name" value="N-ACETYLGLUCOSAMINYL-PHOSPHATIDYLINOSITOL DE-N-ACETYLASE-RELATED"/>
    <property type="match status" value="1"/>
</dbReference>
<dbReference type="EMBL" id="JBHRZH010000001">
    <property type="protein sequence ID" value="MFC3759222.1"/>
    <property type="molecule type" value="Genomic_DNA"/>
</dbReference>
<dbReference type="Proteomes" id="UP001595699">
    <property type="component" value="Unassembled WGS sequence"/>
</dbReference>
<keyword evidence="2" id="KW-0378">Hydrolase</keyword>
<evidence type="ECO:0000256" key="1">
    <source>
        <dbReference type="ARBA" id="ARBA00022833"/>
    </source>
</evidence>
<protein>
    <submittedName>
        <fullName evidence="2">PIG-L deacetylase family protein</fullName>
        <ecNumber evidence="2">3.5.1.-</ecNumber>
    </submittedName>
</protein>
<evidence type="ECO:0000313" key="3">
    <source>
        <dbReference type="Proteomes" id="UP001595699"/>
    </source>
</evidence>
<dbReference type="InterPro" id="IPR003737">
    <property type="entry name" value="GlcNAc_PI_deacetylase-related"/>
</dbReference>
<dbReference type="RefSeq" id="WP_205122365.1">
    <property type="nucleotide sequence ID" value="NZ_JAFBCM010000001.1"/>
</dbReference>
<name>A0ABV7Y374_9ACTN</name>
<dbReference type="Pfam" id="PF02585">
    <property type="entry name" value="PIG-L"/>
    <property type="match status" value="1"/>
</dbReference>
<dbReference type="EC" id="3.5.1.-" evidence="2"/>
<keyword evidence="3" id="KW-1185">Reference proteome</keyword>
<gene>
    <name evidence="2" type="ORF">ACFOUW_00090</name>
</gene>
<accession>A0ABV7Y374</accession>
<reference evidence="3" key="1">
    <citation type="journal article" date="2019" name="Int. J. Syst. Evol. Microbiol.">
        <title>The Global Catalogue of Microorganisms (GCM) 10K type strain sequencing project: providing services to taxonomists for standard genome sequencing and annotation.</title>
        <authorList>
            <consortium name="The Broad Institute Genomics Platform"/>
            <consortium name="The Broad Institute Genome Sequencing Center for Infectious Disease"/>
            <person name="Wu L."/>
            <person name="Ma J."/>
        </authorList>
    </citation>
    <scope>NUCLEOTIDE SEQUENCE [LARGE SCALE GENOMIC DNA]</scope>
    <source>
        <strain evidence="3">CGMCC 4.7241</strain>
    </source>
</reference>
<comment type="caution">
    <text evidence="2">The sequence shown here is derived from an EMBL/GenBank/DDBJ whole genome shotgun (WGS) entry which is preliminary data.</text>
</comment>
<proteinExistence type="predicted"/>